<proteinExistence type="predicted"/>
<sequence>MKVRPSGESLSGNFTVVMFTPLQRIVYMRVYFVVRNMLSFDGRSGMTRAIIAGAVARFVSCLISMESPS</sequence>
<dbReference type="Proteomes" id="UP000253831">
    <property type="component" value="Unassembled WGS sequence"/>
</dbReference>
<dbReference type="EMBL" id="QPGA01000012">
    <property type="protein sequence ID" value="RDE50986.1"/>
    <property type="molecule type" value="Genomic_DNA"/>
</dbReference>
<evidence type="ECO:0000313" key="2">
    <source>
        <dbReference type="Proteomes" id="UP000253831"/>
    </source>
</evidence>
<protein>
    <submittedName>
        <fullName evidence="1">Uncharacterized protein</fullName>
    </submittedName>
</protein>
<accession>A0A369XQ67</accession>
<dbReference type="AlphaFoldDB" id="A0A369XQ67"/>
<reference evidence="1 2" key="1">
    <citation type="submission" date="2018-05" db="EMBL/GenBank/DDBJ databases">
        <title>Integrated omic analyses show evidence that a Ca. Accumulibacter phosphatis strain performs denitrification under micro-aerobic conditions.</title>
        <authorList>
            <person name="Camejo P.Y."/>
            <person name="Katherine M.D."/>
            <person name="Daniel N.R."/>
        </authorList>
    </citation>
    <scope>NUCLEOTIDE SEQUENCE [LARGE SCALE GENOMIC DNA]</scope>
    <source>
        <strain evidence="1">UW-LDO-IC</strain>
    </source>
</reference>
<gene>
    <name evidence="1" type="ORF">DVS81_08345</name>
</gene>
<organism evidence="1 2">
    <name type="scientific">Candidatus Accumulibacter meliphilus</name>
    <dbReference type="NCBI Taxonomy" id="2211374"/>
    <lineage>
        <taxon>Bacteria</taxon>
        <taxon>Pseudomonadati</taxon>
        <taxon>Pseudomonadota</taxon>
        <taxon>Betaproteobacteria</taxon>
        <taxon>Candidatus Accumulibacter</taxon>
    </lineage>
</organism>
<name>A0A369XQ67_9PROT</name>
<evidence type="ECO:0000313" key="1">
    <source>
        <dbReference type="EMBL" id="RDE50986.1"/>
    </source>
</evidence>
<comment type="caution">
    <text evidence="1">The sequence shown here is derived from an EMBL/GenBank/DDBJ whole genome shotgun (WGS) entry which is preliminary data.</text>
</comment>